<feature type="region of interest" description="Disordered" evidence="1">
    <location>
        <begin position="67"/>
        <end position="113"/>
    </location>
</feature>
<comment type="caution">
    <text evidence="4">The sequence shown here is derived from an EMBL/GenBank/DDBJ whole genome shotgun (WGS) entry which is preliminary data.</text>
</comment>
<dbReference type="PANTHER" id="PTHR48090:SF6">
    <property type="entry name" value="SLR5056 PROTEIN"/>
    <property type="match status" value="1"/>
</dbReference>
<dbReference type="InterPro" id="IPR029044">
    <property type="entry name" value="Nucleotide-diphossugar_trans"/>
</dbReference>
<sequence length="389" mass="42883">MYRDHSIGVVIPAYNEEGFVGDVIREMPDYVDRMYLIDDCSTDGTWEEIHEAAREDASAVELEYTGGLDGADGEAEGDDAGEREVAVDGGSAPRDGEAGDSRVPPDPVPDGGESLLAQRAIVEPSIGRVVPIQHRENLGAGGAIKTGYLAALEDAVDIVPTVDGDGQMDLSQLPKLLDPIVEDEADYAKGNRLLYREYRADMPPFRFFGNSILTFLTKIASGYWKTMDPQNGYTAISHYALANVGLENMYEYYGYCNDLLVKLNAKGMRVADVAMPAVYGDEESSIDYTTYIRKVSWMLLKNFFWRLKVKYLVLDFHPLALFYLFGAATAALGMAGGAWSLYAKFVIGDSLFVRASASLLLFSVGSMFVMFAMLFDMQANENKEVQVRE</sequence>
<dbReference type="RefSeq" id="WP_149082487.1">
    <property type="nucleotide sequence ID" value="NZ_VTAW01000025.1"/>
</dbReference>
<name>A0A5D5AJH5_9EURY</name>
<proteinExistence type="predicted"/>
<dbReference type="GO" id="GO:0016740">
    <property type="term" value="F:transferase activity"/>
    <property type="evidence" value="ECO:0007669"/>
    <property type="project" value="UniProtKB-KW"/>
</dbReference>
<keyword evidence="4" id="KW-0808">Transferase</keyword>
<gene>
    <name evidence="4" type="ORF">FYC77_15905</name>
</gene>
<accession>A0A5D5AJH5</accession>
<feature type="transmembrane region" description="Helical" evidence="2">
    <location>
        <begin position="351"/>
        <end position="375"/>
    </location>
</feature>
<keyword evidence="2" id="KW-0812">Transmembrane</keyword>
<dbReference type="Proteomes" id="UP000324104">
    <property type="component" value="Unassembled WGS sequence"/>
</dbReference>
<dbReference type="InterPro" id="IPR001173">
    <property type="entry name" value="Glyco_trans_2-like"/>
</dbReference>
<reference evidence="4 5" key="1">
    <citation type="submission" date="2019-08" db="EMBL/GenBank/DDBJ databases">
        <title>Archaea genome.</title>
        <authorList>
            <person name="Kajale S."/>
            <person name="Shouche Y."/>
            <person name="Deshpande N."/>
            <person name="Sharma A."/>
        </authorList>
    </citation>
    <scope>NUCLEOTIDE SEQUENCE [LARGE SCALE GENOMIC DNA]</scope>
    <source>
        <strain evidence="4 5">ESP3B_9</strain>
    </source>
</reference>
<evidence type="ECO:0000256" key="2">
    <source>
        <dbReference type="SAM" id="Phobius"/>
    </source>
</evidence>
<keyword evidence="2" id="KW-1133">Transmembrane helix</keyword>
<dbReference type="Gene3D" id="3.90.550.10">
    <property type="entry name" value="Spore Coat Polysaccharide Biosynthesis Protein SpsA, Chain A"/>
    <property type="match status" value="1"/>
</dbReference>
<feature type="transmembrane region" description="Helical" evidence="2">
    <location>
        <begin position="316"/>
        <end position="339"/>
    </location>
</feature>
<dbReference type="PANTHER" id="PTHR48090">
    <property type="entry name" value="UNDECAPRENYL-PHOSPHATE 4-DEOXY-4-FORMAMIDO-L-ARABINOSE TRANSFERASE-RELATED"/>
    <property type="match status" value="1"/>
</dbReference>
<keyword evidence="5" id="KW-1185">Reference proteome</keyword>
<dbReference type="InterPro" id="IPR050256">
    <property type="entry name" value="Glycosyltransferase_2"/>
</dbReference>
<dbReference type="CDD" id="cd04179">
    <property type="entry name" value="DPM_DPG-synthase_like"/>
    <property type="match status" value="1"/>
</dbReference>
<evidence type="ECO:0000256" key="1">
    <source>
        <dbReference type="SAM" id="MobiDB-lite"/>
    </source>
</evidence>
<dbReference type="AlphaFoldDB" id="A0A5D5AJH5"/>
<dbReference type="EMBL" id="VTAW01000025">
    <property type="protein sequence ID" value="TYT60977.1"/>
    <property type="molecule type" value="Genomic_DNA"/>
</dbReference>
<feature type="domain" description="Glycosyltransferase 2-like" evidence="3">
    <location>
        <begin position="9"/>
        <end position="54"/>
    </location>
</feature>
<evidence type="ECO:0000259" key="3">
    <source>
        <dbReference type="Pfam" id="PF00535"/>
    </source>
</evidence>
<evidence type="ECO:0000313" key="4">
    <source>
        <dbReference type="EMBL" id="TYT60977.1"/>
    </source>
</evidence>
<organism evidence="4 5">
    <name type="scientific">Natrialba swarupiae</name>
    <dbReference type="NCBI Taxonomy" id="2448032"/>
    <lineage>
        <taxon>Archaea</taxon>
        <taxon>Methanobacteriati</taxon>
        <taxon>Methanobacteriota</taxon>
        <taxon>Stenosarchaea group</taxon>
        <taxon>Halobacteria</taxon>
        <taxon>Halobacteriales</taxon>
        <taxon>Natrialbaceae</taxon>
        <taxon>Natrialba</taxon>
    </lineage>
</organism>
<keyword evidence="2" id="KW-0472">Membrane</keyword>
<feature type="domain" description="Glycosyltransferase 2-like" evidence="3">
    <location>
        <begin position="125"/>
        <end position="242"/>
    </location>
</feature>
<evidence type="ECO:0000313" key="5">
    <source>
        <dbReference type="Proteomes" id="UP000324104"/>
    </source>
</evidence>
<dbReference type="Pfam" id="PF00535">
    <property type="entry name" value="Glycos_transf_2"/>
    <property type="match status" value="2"/>
</dbReference>
<protein>
    <submittedName>
        <fullName evidence="4">Glycosyltransferase</fullName>
    </submittedName>
</protein>
<dbReference type="SUPFAM" id="SSF53448">
    <property type="entry name" value="Nucleotide-diphospho-sugar transferases"/>
    <property type="match status" value="1"/>
</dbReference>